<sequence>GMATRCNSCSNSCIFTSPFFNTSNRGGLSNNSGLYKTNKDHLVQSASRSLN</sequence>
<dbReference type="Proteomes" id="UP000595437">
    <property type="component" value="Chromosome 6"/>
</dbReference>
<accession>A0A7T8HH58</accession>
<evidence type="ECO:0000256" key="1">
    <source>
        <dbReference type="SAM" id="MobiDB-lite"/>
    </source>
</evidence>
<evidence type="ECO:0000313" key="3">
    <source>
        <dbReference type="Proteomes" id="UP000595437"/>
    </source>
</evidence>
<feature type="non-terminal residue" evidence="2">
    <location>
        <position position="1"/>
    </location>
</feature>
<gene>
    <name evidence="2" type="ORF">FKW44_010453</name>
</gene>
<dbReference type="AlphaFoldDB" id="A0A7T8HH58"/>
<feature type="region of interest" description="Disordered" evidence="1">
    <location>
        <begin position="30"/>
        <end position="51"/>
    </location>
</feature>
<name>A0A7T8HH58_CALRO</name>
<protein>
    <submittedName>
        <fullName evidence="2">NADH dehydrogenase subunit 5</fullName>
    </submittedName>
</protein>
<reference evidence="3" key="1">
    <citation type="submission" date="2021-01" db="EMBL/GenBank/DDBJ databases">
        <title>Caligus Genome Assembly.</title>
        <authorList>
            <person name="Gallardo-Escarate C."/>
        </authorList>
    </citation>
    <scope>NUCLEOTIDE SEQUENCE [LARGE SCALE GENOMIC DNA]</scope>
</reference>
<keyword evidence="3" id="KW-1185">Reference proteome</keyword>
<organism evidence="2 3">
    <name type="scientific">Caligus rogercresseyi</name>
    <name type="common">Sea louse</name>
    <dbReference type="NCBI Taxonomy" id="217165"/>
    <lineage>
        <taxon>Eukaryota</taxon>
        <taxon>Metazoa</taxon>
        <taxon>Ecdysozoa</taxon>
        <taxon>Arthropoda</taxon>
        <taxon>Crustacea</taxon>
        <taxon>Multicrustacea</taxon>
        <taxon>Hexanauplia</taxon>
        <taxon>Copepoda</taxon>
        <taxon>Siphonostomatoida</taxon>
        <taxon>Caligidae</taxon>
        <taxon>Caligus</taxon>
    </lineage>
</organism>
<dbReference type="EMBL" id="CP045895">
    <property type="protein sequence ID" value="QQP49696.1"/>
    <property type="molecule type" value="Genomic_DNA"/>
</dbReference>
<evidence type="ECO:0000313" key="2">
    <source>
        <dbReference type="EMBL" id="QQP49696.1"/>
    </source>
</evidence>
<proteinExistence type="predicted"/>